<dbReference type="RefSeq" id="WP_004156577.1">
    <property type="nucleotide sequence ID" value="NZ_AAWS01000028.1"/>
</dbReference>
<feature type="coiled-coil region" evidence="1">
    <location>
        <begin position="152"/>
        <end position="182"/>
    </location>
</feature>
<dbReference type="OrthoDB" id="9808975at2"/>
<reference evidence="2 3" key="1">
    <citation type="submission" date="2007-01" db="EMBL/GenBank/DDBJ databases">
        <authorList>
            <person name="Haygood M."/>
            <person name="Podell S."/>
            <person name="Anderson C."/>
            <person name="Hopkinson B."/>
            <person name="Roe K."/>
            <person name="Barbeau K."/>
            <person name="Gaasterland T."/>
            <person name="Ferriera S."/>
            <person name="Johnson J."/>
            <person name="Kravitz S."/>
            <person name="Beeson K."/>
            <person name="Sutton G."/>
            <person name="Rogers Y.-H."/>
            <person name="Friedman R."/>
            <person name="Frazier M."/>
            <person name="Venter J.C."/>
        </authorList>
    </citation>
    <scope>NUCLEOTIDE SEQUENCE [LARGE SCALE GENOMIC DNA]</scope>
    <source>
        <strain evidence="2 3">ATCC 23134</strain>
    </source>
</reference>
<sequence length="398" mass="46309">MQTFTSIKELLKALHREASLLGEMFAHRKNNAFKYDDALVLVDDQPARIESLISHAVLNQNGSYLEINNQFLDFFEQILAVNEEVNLAFIHSNIQKIEENIEYFGNEKRESAKYGYLKVIKGTLKTIGMTTLRNVMDLRRNIETTFKHEPNYKNKKAKLEHLDKKREDIENLINQTTSLVNDKHELFFHKALDVELDQIIVDLKKSLGHCQHSLLEIEKQIIDFLNQIKHQNQVIEKLRKVKYLKDQFTLDTHSNLRAVLSEERLVAFEKKPQYALKASLNTLSTSDEAFELICKVAKKAQTKAKPKLQRAERIEAKYLNSQAKEEVFIDLDGIKNGFLAGSNDLFGFLMKYDFPEKLTFDRLVTIYCQLISQYEHEFNITHQFGNSQNISYALVYPK</sequence>
<name>A1ZRT2_MICM2</name>
<comment type="caution">
    <text evidence="2">The sequence shown here is derived from an EMBL/GenBank/DDBJ whole genome shotgun (WGS) entry which is preliminary data.</text>
</comment>
<dbReference type="EMBL" id="AAWS01000028">
    <property type="protein sequence ID" value="EAY26987.1"/>
    <property type="molecule type" value="Genomic_DNA"/>
</dbReference>
<dbReference type="Proteomes" id="UP000004095">
    <property type="component" value="Unassembled WGS sequence"/>
</dbReference>
<gene>
    <name evidence="2" type="ORF">M23134_03639</name>
</gene>
<evidence type="ECO:0000256" key="1">
    <source>
        <dbReference type="SAM" id="Coils"/>
    </source>
</evidence>
<dbReference type="eggNOG" id="ENOG502Z7N5">
    <property type="taxonomic scope" value="Bacteria"/>
</dbReference>
<accession>A1ZRT2</accession>
<keyword evidence="1" id="KW-0175">Coiled coil</keyword>
<proteinExistence type="predicted"/>
<evidence type="ECO:0000313" key="3">
    <source>
        <dbReference type="Proteomes" id="UP000004095"/>
    </source>
</evidence>
<evidence type="ECO:0000313" key="2">
    <source>
        <dbReference type="EMBL" id="EAY26987.1"/>
    </source>
</evidence>
<dbReference type="AlphaFoldDB" id="A1ZRT2"/>
<keyword evidence="3" id="KW-1185">Reference proteome</keyword>
<protein>
    <submittedName>
        <fullName evidence="2">Uncharacterized protein</fullName>
    </submittedName>
</protein>
<organism evidence="2 3">
    <name type="scientific">Microscilla marina ATCC 23134</name>
    <dbReference type="NCBI Taxonomy" id="313606"/>
    <lineage>
        <taxon>Bacteria</taxon>
        <taxon>Pseudomonadati</taxon>
        <taxon>Bacteroidota</taxon>
        <taxon>Cytophagia</taxon>
        <taxon>Cytophagales</taxon>
        <taxon>Microscillaceae</taxon>
        <taxon>Microscilla</taxon>
    </lineage>
</organism>